<name>A0ABN7WPY8_GIGMA</name>
<feature type="non-terminal residue" evidence="1">
    <location>
        <position position="1"/>
    </location>
</feature>
<evidence type="ECO:0000313" key="1">
    <source>
        <dbReference type="EMBL" id="CAG8837749.1"/>
    </source>
</evidence>
<reference evidence="1 2" key="1">
    <citation type="submission" date="2021-06" db="EMBL/GenBank/DDBJ databases">
        <authorList>
            <person name="Kallberg Y."/>
            <person name="Tangrot J."/>
            <person name="Rosling A."/>
        </authorList>
    </citation>
    <scope>NUCLEOTIDE SEQUENCE [LARGE SCALE GENOMIC DNA]</scope>
    <source>
        <strain evidence="1 2">120-4 pot B 10/14</strain>
    </source>
</reference>
<evidence type="ECO:0000313" key="2">
    <source>
        <dbReference type="Proteomes" id="UP000789901"/>
    </source>
</evidence>
<comment type="caution">
    <text evidence="1">The sequence shown here is derived from an EMBL/GenBank/DDBJ whole genome shotgun (WGS) entry which is preliminary data.</text>
</comment>
<accession>A0ABN7WPY8</accession>
<proteinExistence type="predicted"/>
<protein>
    <submittedName>
        <fullName evidence="1">11089_t:CDS:1</fullName>
    </submittedName>
</protein>
<keyword evidence="2" id="KW-1185">Reference proteome</keyword>
<sequence>CTIREYPTRCILAEQASMVMKYWERLDQWYTLDGTWNKRFVQAGKELLDLTSGETFESKVDLERDKSNLYSFWQEVITERLRHQVQITYEKETLLALDESGKFFGKQLRLPYNKEATSSDDKRAFDSTLNSDSISHVGAKKIKSGKGGVNVEEANSDDTIKMTLTAYQQFTNKYLKIPKEDKWTLSTGKIVEDALYVFGMKCSYEHLCHSFLLDPDDKNYIQQGIFTREELEEIKNFSKKELPLMPDDLLKYLNSFRRSNISDLRELIFRSDLRDQPFDRSTNFDYDWIRNTIYNLMLEYEANHLAKDHLETWIMLHVWSFIDKTFLDIEGMEIVRGESCSYASSNRKNSQRVVASTGSMKKKAMGRYGDLIIWKWHTVIKEGDLKMPKMLKDMFNDLCETMGMMKNKIRKLETVGFIISGYYCCGWIYHQDMSVDCHGHGFLKCQLKYLNSVQNPSNNKLGMESKVKNVIKLMEEEDLTEEEQLKTLQNCDEIDESSFTTPPSKLQLLSCSVIPE</sequence>
<organism evidence="1 2">
    <name type="scientific">Gigaspora margarita</name>
    <dbReference type="NCBI Taxonomy" id="4874"/>
    <lineage>
        <taxon>Eukaryota</taxon>
        <taxon>Fungi</taxon>
        <taxon>Fungi incertae sedis</taxon>
        <taxon>Mucoromycota</taxon>
        <taxon>Glomeromycotina</taxon>
        <taxon>Glomeromycetes</taxon>
        <taxon>Diversisporales</taxon>
        <taxon>Gigasporaceae</taxon>
        <taxon>Gigaspora</taxon>
    </lineage>
</organism>
<dbReference type="Proteomes" id="UP000789901">
    <property type="component" value="Unassembled WGS sequence"/>
</dbReference>
<dbReference type="EMBL" id="CAJVQB010056570">
    <property type="protein sequence ID" value="CAG8837749.1"/>
    <property type="molecule type" value="Genomic_DNA"/>
</dbReference>
<feature type="non-terminal residue" evidence="1">
    <location>
        <position position="516"/>
    </location>
</feature>
<gene>
    <name evidence="1" type="ORF">GMARGA_LOCUS33641</name>
</gene>